<dbReference type="RefSeq" id="WP_281246809.1">
    <property type="nucleotide sequence ID" value="NZ_FOTS01000026.1"/>
</dbReference>
<evidence type="ECO:0000313" key="3">
    <source>
        <dbReference type="Proteomes" id="UP000199520"/>
    </source>
</evidence>
<reference evidence="3" key="1">
    <citation type="submission" date="2016-10" db="EMBL/GenBank/DDBJ databases">
        <authorList>
            <person name="Varghese N."/>
            <person name="Submissions S."/>
        </authorList>
    </citation>
    <scope>NUCLEOTIDE SEQUENCE [LARGE SCALE GENOMIC DNA]</scope>
    <source>
        <strain evidence="3">DSM 13327</strain>
    </source>
</reference>
<evidence type="ECO:0000256" key="1">
    <source>
        <dbReference type="SAM" id="MobiDB-lite"/>
    </source>
</evidence>
<organism evidence="2 3">
    <name type="scientific">Pelosinus propionicus DSM 13327</name>
    <dbReference type="NCBI Taxonomy" id="1123291"/>
    <lineage>
        <taxon>Bacteria</taxon>
        <taxon>Bacillati</taxon>
        <taxon>Bacillota</taxon>
        <taxon>Negativicutes</taxon>
        <taxon>Selenomonadales</taxon>
        <taxon>Sporomusaceae</taxon>
        <taxon>Pelosinus</taxon>
    </lineage>
</organism>
<name>A0A1I4LQA0_9FIRM</name>
<dbReference type="EMBL" id="FOTS01000026">
    <property type="protein sequence ID" value="SFL93119.1"/>
    <property type="molecule type" value="Genomic_DNA"/>
</dbReference>
<feature type="region of interest" description="Disordered" evidence="1">
    <location>
        <begin position="1"/>
        <end position="42"/>
    </location>
</feature>
<accession>A0A1I4LQA0</accession>
<dbReference type="STRING" id="1123291.SAMN04490355_102629"/>
<gene>
    <name evidence="2" type="ORF">SAMN04490355_102629</name>
</gene>
<evidence type="ECO:0000313" key="2">
    <source>
        <dbReference type="EMBL" id="SFL93119.1"/>
    </source>
</evidence>
<dbReference type="Proteomes" id="UP000199520">
    <property type="component" value="Unassembled WGS sequence"/>
</dbReference>
<protein>
    <submittedName>
        <fullName evidence="2">Uncharacterized protein</fullName>
    </submittedName>
</protein>
<dbReference type="AlphaFoldDB" id="A0A1I4LQA0"/>
<feature type="compositionally biased region" description="Basic and acidic residues" evidence="1">
    <location>
        <begin position="18"/>
        <end position="27"/>
    </location>
</feature>
<keyword evidence="3" id="KW-1185">Reference proteome</keyword>
<proteinExistence type="predicted"/>
<sequence length="42" mass="4851">MAQKRDSDVQQNTKGKRGKEQIQDIKNAEYIAKNKQPNHPNT</sequence>